<name>A0A2P8C8I7_9BACT</name>
<dbReference type="OrthoDB" id="1093377at2"/>
<reference evidence="6 9" key="2">
    <citation type="submission" date="2019-10" db="EMBL/GenBank/DDBJ databases">
        <title>Prolixibacter strains distinguished by the presence of nitrate reductase genes were adept at nitrate-dependent anaerobic corrosion of metallic iron and carbon steel.</title>
        <authorList>
            <person name="Iino T."/>
            <person name="Shono N."/>
            <person name="Ito K."/>
            <person name="Nakamura R."/>
            <person name="Sueoka K."/>
            <person name="Harayama S."/>
            <person name="Ohkuma M."/>
        </authorList>
    </citation>
    <scope>NUCLEOTIDE SEQUENCE [LARGE SCALE GENOMIC DNA]</scope>
    <source>
        <strain evidence="6 9">MIC1-1</strain>
    </source>
</reference>
<evidence type="ECO:0000313" key="8">
    <source>
        <dbReference type="Proteomes" id="UP000240621"/>
    </source>
</evidence>
<accession>A0A2P8C8I7</accession>
<dbReference type="EMBL" id="PYGC01000010">
    <property type="protein sequence ID" value="PSK81276.1"/>
    <property type="molecule type" value="Genomic_DNA"/>
</dbReference>
<dbReference type="Proteomes" id="UP000240621">
    <property type="component" value="Unassembled WGS sequence"/>
</dbReference>
<evidence type="ECO:0000256" key="5">
    <source>
        <dbReference type="SAM" id="Coils"/>
    </source>
</evidence>
<dbReference type="Proteomes" id="UP000396862">
    <property type="component" value="Unassembled WGS sequence"/>
</dbReference>
<dbReference type="EMBL" id="BLAU01000001">
    <property type="protein sequence ID" value="GET21640.1"/>
    <property type="molecule type" value="Genomic_DNA"/>
</dbReference>
<dbReference type="GO" id="GO:0046961">
    <property type="term" value="F:proton-transporting ATPase activity, rotational mechanism"/>
    <property type="evidence" value="ECO:0007669"/>
    <property type="project" value="InterPro"/>
</dbReference>
<dbReference type="RefSeq" id="WP_106543269.1">
    <property type="nucleotide sequence ID" value="NZ_BLAU01000001.1"/>
</dbReference>
<evidence type="ECO:0000256" key="1">
    <source>
        <dbReference type="ARBA" id="ARBA00005901"/>
    </source>
</evidence>
<gene>
    <name evidence="7" type="ORF">CLV93_11060</name>
    <name evidence="6" type="ORF">JCM18694_18860</name>
</gene>
<organism evidence="7 8">
    <name type="scientific">Prolixibacter denitrificans</name>
    <dbReference type="NCBI Taxonomy" id="1541063"/>
    <lineage>
        <taxon>Bacteria</taxon>
        <taxon>Pseudomonadati</taxon>
        <taxon>Bacteroidota</taxon>
        <taxon>Bacteroidia</taxon>
        <taxon>Marinilabiliales</taxon>
        <taxon>Prolixibacteraceae</taxon>
        <taxon>Prolixibacter</taxon>
    </lineage>
</organism>
<evidence type="ECO:0000313" key="6">
    <source>
        <dbReference type="EMBL" id="GET21640.1"/>
    </source>
</evidence>
<dbReference type="InterPro" id="IPR002842">
    <property type="entry name" value="ATPase_V1_Esu"/>
</dbReference>
<reference evidence="7 8" key="1">
    <citation type="submission" date="2018-03" db="EMBL/GenBank/DDBJ databases">
        <title>Genomic Encyclopedia of Archaeal and Bacterial Type Strains, Phase II (KMG-II): from individual species to whole genera.</title>
        <authorList>
            <person name="Goeker M."/>
        </authorList>
    </citation>
    <scope>NUCLEOTIDE SEQUENCE [LARGE SCALE GENOMIC DNA]</scope>
    <source>
        <strain evidence="7 8">DSM 27267</strain>
    </source>
</reference>
<comment type="caution">
    <text evidence="7">The sequence shown here is derived from an EMBL/GenBank/DDBJ whole genome shotgun (WGS) entry which is preliminary data.</text>
</comment>
<dbReference type="Gene3D" id="1.20.5.2950">
    <property type="match status" value="1"/>
</dbReference>
<dbReference type="CDD" id="cd06503">
    <property type="entry name" value="ATP-synt_Fo_b"/>
    <property type="match status" value="1"/>
</dbReference>
<dbReference type="Pfam" id="PF01991">
    <property type="entry name" value="vATP-synt_E"/>
    <property type="match status" value="1"/>
</dbReference>
<protein>
    <recommendedName>
        <fullName evidence="2">V-type ATP synthase subunit E</fullName>
    </recommendedName>
</protein>
<evidence type="ECO:0000313" key="9">
    <source>
        <dbReference type="Proteomes" id="UP000396862"/>
    </source>
</evidence>
<dbReference type="GO" id="GO:0033178">
    <property type="term" value="C:proton-transporting two-sector ATPase complex, catalytic domain"/>
    <property type="evidence" value="ECO:0007669"/>
    <property type="project" value="InterPro"/>
</dbReference>
<proteinExistence type="inferred from homology"/>
<feature type="coiled-coil region" evidence="5">
    <location>
        <begin position="21"/>
        <end position="63"/>
    </location>
</feature>
<keyword evidence="5" id="KW-0175">Coiled coil</keyword>
<dbReference type="SUPFAM" id="SSF160527">
    <property type="entry name" value="V-type ATPase subunit E-like"/>
    <property type="match status" value="1"/>
</dbReference>
<keyword evidence="9" id="KW-1185">Reference proteome</keyword>
<dbReference type="AlphaFoldDB" id="A0A2P8C8I7"/>
<keyword evidence="4" id="KW-0406">Ion transport</keyword>
<comment type="similarity">
    <text evidence="1">Belongs to the V-ATPase E subunit family.</text>
</comment>
<evidence type="ECO:0000313" key="7">
    <source>
        <dbReference type="EMBL" id="PSK81276.1"/>
    </source>
</evidence>
<evidence type="ECO:0000256" key="3">
    <source>
        <dbReference type="ARBA" id="ARBA00022448"/>
    </source>
</evidence>
<sequence length="204" mass="22673">MDNRLQELTDKIYQEGISKGNEEAEKIVSDARAEAEKILAEAKKKAENIVSDAEKKSAEFDQNTKSELKLASRQAVDALKQELVGIINGTITTSEVKAAMGDTKFIQKAIETAVKNWAVHNDETIDMQVLIPKEDEKAISDYFAGTAKGVLDKGFSIETVNDLKAGFQVAPADGSYKVSFTDEDFINFFKEFLRPKIVELLFEK</sequence>
<evidence type="ECO:0000256" key="4">
    <source>
        <dbReference type="ARBA" id="ARBA00023065"/>
    </source>
</evidence>
<evidence type="ECO:0000256" key="2">
    <source>
        <dbReference type="ARBA" id="ARBA00020756"/>
    </source>
</evidence>
<keyword evidence="3" id="KW-0813">Transport</keyword>